<evidence type="ECO:0000256" key="6">
    <source>
        <dbReference type="ARBA" id="ARBA00023186"/>
    </source>
</evidence>
<dbReference type="PROSITE" id="PS00297">
    <property type="entry name" value="HSP70_1"/>
    <property type="match status" value="1"/>
</dbReference>
<dbReference type="InterPro" id="IPR013126">
    <property type="entry name" value="Hsp_70_fam"/>
</dbReference>
<dbReference type="InterPro" id="IPR029047">
    <property type="entry name" value="HSP70_peptide-bd_sf"/>
</dbReference>
<dbReference type="SUPFAM" id="SSF53067">
    <property type="entry name" value="Actin-like ATPase domain"/>
    <property type="match status" value="2"/>
</dbReference>
<dbReference type="GO" id="GO:0005524">
    <property type="term" value="F:ATP binding"/>
    <property type="evidence" value="ECO:0007669"/>
    <property type="project" value="UniProtKB-KW"/>
</dbReference>
<dbReference type="InterPro" id="IPR018181">
    <property type="entry name" value="Heat_shock_70_CS"/>
</dbReference>
<keyword evidence="5" id="KW-0346">Stress response</keyword>
<evidence type="ECO:0000256" key="1">
    <source>
        <dbReference type="ARBA" id="ARBA00007381"/>
    </source>
</evidence>
<evidence type="ECO:0000313" key="9">
    <source>
        <dbReference type="Proteomes" id="UP000533598"/>
    </source>
</evidence>
<dbReference type="AlphaFoldDB" id="A0A7W7CG84"/>
<evidence type="ECO:0000256" key="4">
    <source>
        <dbReference type="ARBA" id="ARBA00022840"/>
    </source>
</evidence>
<dbReference type="Gene3D" id="2.60.34.10">
    <property type="entry name" value="Substrate Binding Domain Of DNAk, Chain A, domain 1"/>
    <property type="match status" value="1"/>
</dbReference>
<evidence type="ECO:0000313" key="8">
    <source>
        <dbReference type="EMBL" id="MBB4680665.1"/>
    </source>
</evidence>
<dbReference type="Gene3D" id="3.30.420.40">
    <property type="match status" value="2"/>
</dbReference>
<evidence type="ECO:0000256" key="7">
    <source>
        <dbReference type="SAM" id="MobiDB-lite"/>
    </source>
</evidence>
<dbReference type="InterPro" id="IPR043129">
    <property type="entry name" value="ATPase_NBD"/>
</dbReference>
<gene>
    <name evidence="8" type="ORF">HNR67_006783</name>
</gene>
<keyword evidence="3" id="KW-0547">Nucleotide-binding</keyword>
<protein>
    <submittedName>
        <fullName evidence="8">Molecular chaperone DnaK</fullName>
    </submittedName>
</protein>
<comment type="caution">
    <text evidence="8">The sequence shown here is derived from an EMBL/GenBank/DDBJ whole genome shotgun (WGS) entry which is preliminary data.</text>
</comment>
<feature type="region of interest" description="Disordered" evidence="7">
    <location>
        <begin position="816"/>
        <end position="835"/>
    </location>
</feature>
<dbReference type="RefSeq" id="WP_185006642.1">
    <property type="nucleotide sequence ID" value="NZ_BAAAUI010000060.1"/>
</dbReference>
<dbReference type="EMBL" id="JACHMH010000001">
    <property type="protein sequence ID" value="MBB4680665.1"/>
    <property type="molecule type" value="Genomic_DNA"/>
</dbReference>
<evidence type="ECO:0000256" key="2">
    <source>
        <dbReference type="ARBA" id="ARBA00022553"/>
    </source>
</evidence>
<dbReference type="PANTHER" id="PTHR19375">
    <property type="entry name" value="HEAT SHOCK PROTEIN 70KDA"/>
    <property type="match status" value="1"/>
</dbReference>
<dbReference type="Gene3D" id="3.90.640.10">
    <property type="entry name" value="Actin, Chain A, domain 4"/>
    <property type="match status" value="1"/>
</dbReference>
<name>A0A7W7CG84_9PSEU</name>
<evidence type="ECO:0000256" key="3">
    <source>
        <dbReference type="ARBA" id="ARBA00022741"/>
    </source>
</evidence>
<proteinExistence type="inferred from homology"/>
<dbReference type="GO" id="GO:0140662">
    <property type="term" value="F:ATP-dependent protein folding chaperone"/>
    <property type="evidence" value="ECO:0007669"/>
    <property type="project" value="InterPro"/>
</dbReference>
<keyword evidence="9" id="KW-1185">Reference proteome</keyword>
<comment type="similarity">
    <text evidence="1">Belongs to the heat shock protein 70 family.</text>
</comment>
<sequence length="835" mass="90069">MSDTIDFGIDLGTTNSAMAVFADGEVTVVKNNDGWDYTPSAVWMNRAGAVWVGRRARERVFSAKDWPNVHLEFKQEMGLAGTAREFPAARVGLTPPELSARVLRSLRGDAEHQFGTAPAAAVITVPAAFRLHQNEATSAAAALAGFGSCPLVQEPTAAAFAYGFQNAGEDAYWMVFDFGGGTFDAAVVSTYEGELRVLDHAGDPHLGGKLIDWAIVDQVLAPAAAREFRLDGFTRDNRAWLGNFAKLKHVAEEAKIALSRTETATLDVELELADGSEHNFEFTLGRDQVDRIAEPYYVNAINLCRGALAKANLDTEDIDRLLLVGGATLAPGLRARLADPELGLGIELDHSQDPTTVVARGAAVFASTVALERAPAVPVAGQFTLAAEYPRTTGLTEVAVAGRFLAPSTMDWTGYEVVLDNPAGQPPFRTPNLALDGNGGFLTEVVLGEQTTSTFTVSLISPAGHRETVVPGEISIRHWLNEPGGTVLTNSLGLGQADGTFHAMLVKGARLPAVAHETFQTSVALRRTDADALIRIPIVEGERGRADRNMRVGMIEIRPRDVRLDLPMGTDVEITFEVDENRRVGVIAEVPLVDEQFEAQIDLSSVHAPEVAELERAQAEVEARLAELRADADRAGSAAARTRLTELEQGRQLELAKGEVRAAHTSAGSAAAADQKLREIQAVLDEVATDVRLPALLAELTTAISALRELVRQLGDAEDRAELAEIERRAETARGEGDPAAVEELLSRLGDLEILLLRRDGTLDVQVFHYFRQNEHQLTSRSRARELIREGEQAIARNDISALPGVNQRLRALMPATMPDPRGGVQSRNGLGGKR</sequence>
<accession>A0A7W7CG84</accession>
<keyword evidence="2" id="KW-0597">Phosphoprotein</keyword>
<organism evidence="8 9">
    <name type="scientific">Crossiella cryophila</name>
    <dbReference type="NCBI Taxonomy" id="43355"/>
    <lineage>
        <taxon>Bacteria</taxon>
        <taxon>Bacillati</taxon>
        <taxon>Actinomycetota</taxon>
        <taxon>Actinomycetes</taxon>
        <taxon>Pseudonocardiales</taxon>
        <taxon>Pseudonocardiaceae</taxon>
        <taxon>Crossiella</taxon>
    </lineage>
</organism>
<keyword evidence="6" id="KW-0143">Chaperone</keyword>
<dbReference type="PRINTS" id="PR00301">
    <property type="entry name" value="HEATSHOCK70"/>
</dbReference>
<evidence type="ECO:0000256" key="5">
    <source>
        <dbReference type="ARBA" id="ARBA00023016"/>
    </source>
</evidence>
<dbReference type="Pfam" id="PF00012">
    <property type="entry name" value="HSP70"/>
    <property type="match status" value="1"/>
</dbReference>
<dbReference type="SUPFAM" id="SSF100920">
    <property type="entry name" value="Heat shock protein 70kD (HSP70), peptide-binding domain"/>
    <property type="match status" value="1"/>
</dbReference>
<dbReference type="Proteomes" id="UP000533598">
    <property type="component" value="Unassembled WGS sequence"/>
</dbReference>
<keyword evidence="4" id="KW-0067">ATP-binding</keyword>
<reference evidence="8 9" key="1">
    <citation type="submission" date="2020-08" db="EMBL/GenBank/DDBJ databases">
        <title>Sequencing the genomes of 1000 actinobacteria strains.</title>
        <authorList>
            <person name="Klenk H.-P."/>
        </authorList>
    </citation>
    <scope>NUCLEOTIDE SEQUENCE [LARGE SCALE GENOMIC DNA]</scope>
    <source>
        <strain evidence="8 9">DSM 44230</strain>
    </source>
</reference>